<proteinExistence type="predicted"/>
<evidence type="ECO:0000313" key="1">
    <source>
        <dbReference type="EMBL" id="MCI62959.1"/>
    </source>
</evidence>
<organism evidence="1 2">
    <name type="scientific">Trifolium medium</name>
    <dbReference type="NCBI Taxonomy" id="97028"/>
    <lineage>
        <taxon>Eukaryota</taxon>
        <taxon>Viridiplantae</taxon>
        <taxon>Streptophyta</taxon>
        <taxon>Embryophyta</taxon>
        <taxon>Tracheophyta</taxon>
        <taxon>Spermatophyta</taxon>
        <taxon>Magnoliopsida</taxon>
        <taxon>eudicotyledons</taxon>
        <taxon>Gunneridae</taxon>
        <taxon>Pentapetalae</taxon>
        <taxon>rosids</taxon>
        <taxon>fabids</taxon>
        <taxon>Fabales</taxon>
        <taxon>Fabaceae</taxon>
        <taxon>Papilionoideae</taxon>
        <taxon>50 kb inversion clade</taxon>
        <taxon>NPAAA clade</taxon>
        <taxon>Hologalegina</taxon>
        <taxon>IRL clade</taxon>
        <taxon>Trifolieae</taxon>
        <taxon>Trifolium</taxon>
    </lineage>
</organism>
<accession>A0A392TP47</accession>
<dbReference type="Proteomes" id="UP000265520">
    <property type="component" value="Unassembled WGS sequence"/>
</dbReference>
<sequence length="21" mass="2172">GGVDAAPEKLPANWFMARGQG</sequence>
<name>A0A392TP47_9FABA</name>
<dbReference type="AlphaFoldDB" id="A0A392TP47"/>
<keyword evidence="2" id="KW-1185">Reference proteome</keyword>
<dbReference type="EMBL" id="LXQA010628461">
    <property type="protein sequence ID" value="MCI62959.1"/>
    <property type="molecule type" value="Genomic_DNA"/>
</dbReference>
<protein>
    <submittedName>
        <fullName evidence="1">Uncharacterized protein</fullName>
    </submittedName>
</protein>
<reference evidence="1 2" key="1">
    <citation type="journal article" date="2018" name="Front. Plant Sci.">
        <title>Red Clover (Trifolium pratense) and Zigzag Clover (T. medium) - A Picture of Genomic Similarities and Differences.</title>
        <authorList>
            <person name="Dluhosova J."/>
            <person name="Istvanek J."/>
            <person name="Nedelnik J."/>
            <person name="Repkova J."/>
        </authorList>
    </citation>
    <scope>NUCLEOTIDE SEQUENCE [LARGE SCALE GENOMIC DNA]</scope>
    <source>
        <strain evidence="2">cv. 10/8</strain>
        <tissue evidence="1">Leaf</tissue>
    </source>
</reference>
<comment type="caution">
    <text evidence="1">The sequence shown here is derived from an EMBL/GenBank/DDBJ whole genome shotgun (WGS) entry which is preliminary data.</text>
</comment>
<evidence type="ECO:0000313" key="2">
    <source>
        <dbReference type="Proteomes" id="UP000265520"/>
    </source>
</evidence>
<feature type="non-terminal residue" evidence="1">
    <location>
        <position position="1"/>
    </location>
</feature>